<keyword evidence="3" id="KW-0698">rRNA processing</keyword>
<dbReference type="InterPro" id="IPR002478">
    <property type="entry name" value="PUA"/>
</dbReference>
<keyword evidence="7" id="KW-0694">RNA-binding</keyword>
<dbReference type="SUPFAM" id="SSF88697">
    <property type="entry name" value="PUA domain-like"/>
    <property type="match status" value="1"/>
</dbReference>
<dbReference type="CDD" id="cd21153">
    <property type="entry name" value="PUA_RlmI"/>
    <property type="match status" value="1"/>
</dbReference>
<evidence type="ECO:0000313" key="10">
    <source>
        <dbReference type="EMBL" id="ADV62108.1"/>
    </source>
</evidence>
<evidence type="ECO:0000256" key="8">
    <source>
        <dbReference type="ARBA" id="ARBA00038091"/>
    </source>
</evidence>
<accession>E8QYX1</accession>
<keyword evidence="5" id="KW-0808">Transferase</keyword>
<dbReference type="Gene3D" id="3.30.750.80">
    <property type="entry name" value="RNA methyltransferase domain (HRMD) like"/>
    <property type="match status" value="1"/>
</dbReference>
<dbReference type="InterPro" id="IPR015947">
    <property type="entry name" value="PUA-like_sf"/>
</dbReference>
<protein>
    <submittedName>
        <fullName evidence="10">PUA domain containing protein</fullName>
    </submittedName>
</protein>
<reference key="1">
    <citation type="submission" date="2010-11" db="EMBL/GenBank/DDBJ databases">
        <title>The complete sequence of chromosome of Isophaera pallida ATCC 43644.</title>
        <authorList>
            <consortium name="US DOE Joint Genome Institute (JGI-PGF)"/>
            <person name="Lucas S."/>
            <person name="Copeland A."/>
            <person name="Lapidus A."/>
            <person name="Bruce D."/>
            <person name="Goodwin L."/>
            <person name="Pitluck S."/>
            <person name="Kyrpides N."/>
            <person name="Mavromatis K."/>
            <person name="Pagani I."/>
            <person name="Ivanova N."/>
            <person name="Saunders E."/>
            <person name="Brettin T."/>
            <person name="Detter J.C."/>
            <person name="Han C."/>
            <person name="Tapia R."/>
            <person name="Land M."/>
            <person name="Hauser L."/>
            <person name="Markowitz V."/>
            <person name="Cheng J.-F."/>
            <person name="Hugenholtz P."/>
            <person name="Woyke T."/>
            <person name="Wu D."/>
            <person name="Eisen J.A."/>
        </authorList>
    </citation>
    <scope>NUCLEOTIDE SEQUENCE</scope>
    <source>
        <strain>ATCC 43644</strain>
    </source>
</reference>
<keyword evidence="6" id="KW-0949">S-adenosyl-L-methionine</keyword>
<dbReference type="CDD" id="cd02440">
    <property type="entry name" value="AdoMet_MTases"/>
    <property type="match status" value="1"/>
</dbReference>
<dbReference type="GO" id="GO:0008168">
    <property type="term" value="F:methyltransferase activity"/>
    <property type="evidence" value="ECO:0007669"/>
    <property type="project" value="UniProtKB-KW"/>
</dbReference>
<comment type="subcellular location">
    <subcellularLocation>
        <location evidence="1">Cytoplasm</location>
    </subcellularLocation>
</comment>
<dbReference type="SUPFAM" id="SSF53335">
    <property type="entry name" value="S-adenosyl-L-methionine-dependent methyltransferases"/>
    <property type="match status" value="1"/>
</dbReference>
<organism evidence="10 11">
    <name type="scientific">Isosphaera pallida (strain ATCC 43644 / DSM 9630 / IS1B)</name>
    <dbReference type="NCBI Taxonomy" id="575540"/>
    <lineage>
        <taxon>Bacteria</taxon>
        <taxon>Pseudomonadati</taxon>
        <taxon>Planctomycetota</taxon>
        <taxon>Planctomycetia</taxon>
        <taxon>Isosphaerales</taxon>
        <taxon>Isosphaeraceae</taxon>
        <taxon>Isosphaera</taxon>
    </lineage>
</organism>
<sequence>MSSSAPNSDPATFPLSTPLRPRVVLKARRARPFFARHPWVLVNSIERIEWSDSVDKITPGAEVDLVSFEGKWIARGLYNPSSSIRVRLYRWEDGPLDSPFWNRRLEEAVRFRQTTLAVPLALEDPASACRLVYSEADGLSGLIVDRYADWLAIQFNGLGMYRRKDHLIPKLLELTGAVGAVARFDKVIADQEGLAESDKVMVGEPPSAPLEIRQDGLTYLADVLYGQKTGLYLDQRLNRLAAARYARGRCVLDLYCHVGGFSLVALKHGGAVSSLGFDSSSVAVEFARRHAVINHLPTARFEVAHVPDALKMLKATGRTFGMVVVDPPKFARSTKGVEEAVKAYVRLNCDAVSLLEPDGILVTCSCSGLIERELFLQLLGHVAEQTGRTIQILESRGQAPDHPVAANCLETDYLKCVIARIL</sequence>
<dbReference type="InParanoid" id="E8QYX1"/>
<dbReference type="EMBL" id="CP002353">
    <property type="protein sequence ID" value="ADV62108.1"/>
    <property type="molecule type" value="Genomic_DNA"/>
</dbReference>
<keyword evidence="4" id="KW-0489">Methyltransferase</keyword>
<evidence type="ECO:0000256" key="1">
    <source>
        <dbReference type="ARBA" id="ARBA00004496"/>
    </source>
</evidence>
<dbReference type="Pfam" id="PF10672">
    <property type="entry name" value="Methyltrans_SAM"/>
    <property type="match status" value="1"/>
</dbReference>
<dbReference type="AlphaFoldDB" id="E8QYX1"/>
<dbReference type="Gene3D" id="3.40.50.150">
    <property type="entry name" value="Vaccinia Virus protein VP39"/>
    <property type="match status" value="1"/>
</dbReference>
<dbReference type="Pfam" id="PF17785">
    <property type="entry name" value="PUA_3"/>
    <property type="match status" value="1"/>
</dbReference>
<evidence type="ECO:0000259" key="9">
    <source>
        <dbReference type="SMART" id="SM00359"/>
    </source>
</evidence>
<feature type="domain" description="PUA" evidence="9">
    <location>
        <begin position="21"/>
        <end position="110"/>
    </location>
</feature>
<evidence type="ECO:0000313" key="11">
    <source>
        <dbReference type="Proteomes" id="UP000008631"/>
    </source>
</evidence>
<dbReference type="GO" id="GO:0032259">
    <property type="term" value="P:methylation"/>
    <property type="evidence" value="ECO:0007669"/>
    <property type="project" value="UniProtKB-KW"/>
</dbReference>
<evidence type="ECO:0000256" key="3">
    <source>
        <dbReference type="ARBA" id="ARBA00022552"/>
    </source>
</evidence>
<dbReference type="HOGENOM" id="CLU_014042_0_2_0"/>
<dbReference type="SMART" id="SM00359">
    <property type="entry name" value="PUA"/>
    <property type="match status" value="1"/>
</dbReference>
<dbReference type="KEGG" id="ipa:Isop_1523"/>
<keyword evidence="2" id="KW-0963">Cytoplasm</keyword>
<dbReference type="eggNOG" id="COG1092">
    <property type="taxonomic scope" value="Bacteria"/>
</dbReference>
<dbReference type="GO" id="GO:0006364">
    <property type="term" value="P:rRNA processing"/>
    <property type="evidence" value="ECO:0007669"/>
    <property type="project" value="UniProtKB-KW"/>
</dbReference>
<dbReference type="InterPro" id="IPR041532">
    <property type="entry name" value="RlmI-like_PUA"/>
</dbReference>
<comment type="similarity">
    <text evidence="8">Belongs to the methyltransferase superfamily. RlmI family.</text>
</comment>
<reference evidence="10 11" key="2">
    <citation type="journal article" date="2011" name="Stand. Genomic Sci.">
        <title>Complete genome sequence of Isosphaera pallida type strain (IS1B).</title>
        <authorList>
            <consortium name="US DOE Joint Genome Institute (JGI-PGF)"/>
            <person name="Goker M."/>
            <person name="Cleland D."/>
            <person name="Saunders E."/>
            <person name="Lapidus A."/>
            <person name="Nolan M."/>
            <person name="Lucas S."/>
            <person name="Hammon N."/>
            <person name="Deshpande S."/>
            <person name="Cheng J.F."/>
            <person name="Tapia R."/>
            <person name="Han C."/>
            <person name="Goodwin L."/>
            <person name="Pitluck S."/>
            <person name="Liolios K."/>
            <person name="Pagani I."/>
            <person name="Ivanova N."/>
            <person name="Mavromatis K."/>
            <person name="Pati A."/>
            <person name="Chen A."/>
            <person name="Palaniappan K."/>
            <person name="Land M."/>
            <person name="Hauser L."/>
            <person name="Chang Y.J."/>
            <person name="Jeffries C.D."/>
            <person name="Detter J.C."/>
            <person name="Beck B."/>
            <person name="Woyke T."/>
            <person name="Bristow J."/>
            <person name="Eisen J.A."/>
            <person name="Markowitz V."/>
            <person name="Hugenholtz P."/>
            <person name="Kyrpides N.C."/>
            <person name="Klenk H.P."/>
        </authorList>
    </citation>
    <scope>NUCLEOTIDE SEQUENCE [LARGE SCALE GENOMIC DNA]</scope>
    <source>
        <strain evidence="11">ATCC 43644 / DSM 9630 / IS1B</strain>
    </source>
</reference>
<dbReference type="Gene3D" id="2.30.130.10">
    <property type="entry name" value="PUA domain"/>
    <property type="match status" value="1"/>
</dbReference>
<dbReference type="GO" id="GO:0003723">
    <property type="term" value="F:RNA binding"/>
    <property type="evidence" value="ECO:0007669"/>
    <property type="project" value="UniProtKB-KW"/>
</dbReference>
<proteinExistence type="inferred from homology"/>
<evidence type="ECO:0000256" key="5">
    <source>
        <dbReference type="ARBA" id="ARBA00022679"/>
    </source>
</evidence>
<dbReference type="GO" id="GO:0005737">
    <property type="term" value="C:cytoplasm"/>
    <property type="evidence" value="ECO:0007669"/>
    <property type="project" value="UniProtKB-SubCell"/>
</dbReference>
<dbReference type="PANTHER" id="PTHR42873">
    <property type="entry name" value="RIBOSOMAL RNA LARGE SUBUNIT METHYLTRANSFERASE"/>
    <property type="match status" value="1"/>
</dbReference>
<dbReference type="RefSeq" id="WP_013564396.1">
    <property type="nucleotide sequence ID" value="NC_014962.1"/>
</dbReference>
<name>E8QYX1_ISOPI</name>
<evidence type="ECO:0000256" key="2">
    <source>
        <dbReference type="ARBA" id="ARBA00022490"/>
    </source>
</evidence>
<dbReference type="OrthoDB" id="9805492at2"/>
<evidence type="ECO:0000256" key="6">
    <source>
        <dbReference type="ARBA" id="ARBA00022691"/>
    </source>
</evidence>
<dbReference type="InterPro" id="IPR029063">
    <property type="entry name" value="SAM-dependent_MTases_sf"/>
</dbReference>
<dbReference type="PROSITE" id="PS50890">
    <property type="entry name" value="PUA"/>
    <property type="match status" value="1"/>
</dbReference>
<dbReference type="PANTHER" id="PTHR42873:SF1">
    <property type="entry name" value="S-ADENOSYLMETHIONINE-DEPENDENT METHYLTRANSFERASE DOMAIN-CONTAINING PROTEIN"/>
    <property type="match status" value="1"/>
</dbReference>
<evidence type="ECO:0000256" key="7">
    <source>
        <dbReference type="ARBA" id="ARBA00022884"/>
    </source>
</evidence>
<dbReference type="FunCoup" id="E8QYX1">
    <property type="interactions" value="341"/>
</dbReference>
<keyword evidence="11" id="KW-1185">Reference proteome</keyword>
<dbReference type="Proteomes" id="UP000008631">
    <property type="component" value="Chromosome"/>
</dbReference>
<dbReference type="CDD" id="cd11572">
    <property type="entry name" value="RlmI_M_like"/>
    <property type="match status" value="1"/>
</dbReference>
<dbReference type="InterPro" id="IPR019614">
    <property type="entry name" value="SAM-dep_methyl-trfase"/>
</dbReference>
<gene>
    <name evidence="10" type="ordered locus">Isop_1523</name>
</gene>
<evidence type="ECO:0000256" key="4">
    <source>
        <dbReference type="ARBA" id="ARBA00022603"/>
    </source>
</evidence>
<dbReference type="InterPro" id="IPR036974">
    <property type="entry name" value="PUA_sf"/>
</dbReference>